<dbReference type="KEGG" id="ehx:EMIHUDRAFT_245191"/>
<sequence length="269" mass="28192">MALVDEVERALHQPLKLLLVPPLDALFAQLVPQVRSVDVVQARAVASKEREQLVGAAGMGDLAVELFSIELTTGSRALPDPRQRLTTGSTAASRGALIAHSCIAALPLVASSFIEDRRCHPAIAGLRLAVAPEIVGPVIAPIVPVTLALASAATVVIAVMQPWFASPTLIAPWLVVTSLRGPSWFIAPSKLIAPLRHTSACADFFCAEGGVKFTGGRVDDFVKLSKAANKLIHGRTCAQPSADVFAPNRTGCVAFKPPVLNAGTFLCSA</sequence>
<keyword evidence="2" id="KW-1185">Reference proteome</keyword>
<proteinExistence type="predicted"/>
<dbReference type="AlphaFoldDB" id="A0A0D3IY90"/>
<dbReference type="RefSeq" id="XP_005768654.1">
    <property type="nucleotide sequence ID" value="XM_005768597.1"/>
</dbReference>
<reference evidence="1" key="2">
    <citation type="submission" date="2024-10" db="UniProtKB">
        <authorList>
            <consortium name="EnsemblProtists"/>
        </authorList>
    </citation>
    <scope>IDENTIFICATION</scope>
</reference>
<accession>A0A0D3IY90</accession>
<dbReference type="Proteomes" id="UP000013827">
    <property type="component" value="Unassembled WGS sequence"/>
</dbReference>
<dbReference type="GeneID" id="17262371"/>
<dbReference type="EnsemblProtists" id="EOD16225">
    <property type="protein sequence ID" value="EOD16225"/>
    <property type="gene ID" value="EMIHUDRAFT_245191"/>
</dbReference>
<organism evidence="1 2">
    <name type="scientific">Emiliania huxleyi (strain CCMP1516)</name>
    <dbReference type="NCBI Taxonomy" id="280463"/>
    <lineage>
        <taxon>Eukaryota</taxon>
        <taxon>Haptista</taxon>
        <taxon>Haptophyta</taxon>
        <taxon>Prymnesiophyceae</taxon>
        <taxon>Isochrysidales</taxon>
        <taxon>Noelaerhabdaceae</taxon>
        <taxon>Emiliania</taxon>
    </lineage>
</organism>
<reference evidence="2" key="1">
    <citation type="journal article" date="2013" name="Nature">
        <title>Pan genome of the phytoplankton Emiliania underpins its global distribution.</title>
        <authorList>
            <person name="Read B.A."/>
            <person name="Kegel J."/>
            <person name="Klute M.J."/>
            <person name="Kuo A."/>
            <person name="Lefebvre S.C."/>
            <person name="Maumus F."/>
            <person name="Mayer C."/>
            <person name="Miller J."/>
            <person name="Monier A."/>
            <person name="Salamov A."/>
            <person name="Young J."/>
            <person name="Aguilar M."/>
            <person name="Claverie J.M."/>
            <person name="Frickenhaus S."/>
            <person name="Gonzalez K."/>
            <person name="Herman E.K."/>
            <person name="Lin Y.C."/>
            <person name="Napier J."/>
            <person name="Ogata H."/>
            <person name="Sarno A.F."/>
            <person name="Shmutz J."/>
            <person name="Schroeder D."/>
            <person name="de Vargas C."/>
            <person name="Verret F."/>
            <person name="von Dassow P."/>
            <person name="Valentin K."/>
            <person name="Van de Peer Y."/>
            <person name="Wheeler G."/>
            <person name="Dacks J.B."/>
            <person name="Delwiche C.F."/>
            <person name="Dyhrman S.T."/>
            <person name="Glockner G."/>
            <person name="John U."/>
            <person name="Richards T."/>
            <person name="Worden A.Z."/>
            <person name="Zhang X."/>
            <person name="Grigoriev I.V."/>
            <person name="Allen A.E."/>
            <person name="Bidle K."/>
            <person name="Borodovsky M."/>
            <person name="Bowler C."/>
            <person name="Brownlee C."/>
            <person name="Cock J.M."/>
            <person name="Elias M."/>
            <person name="Gladyshev V.N."/>
            <person name="Groth M."/>
            <person name="Guda C."/>
            <person name="Hadaegh A."/>
            <person name="Iglesias-Rodriguez M.D."/>
            <person name="Jenkins J."/>
            <person name="Jones B.M."/>
            <person name="Lawson T."/>
            <person name="Leese F."/>
            <person name="Lindquist E."/>
            <person name="Lobanov A."/>
            <person name="Lomsadze A."/>
            <person name="Malik S.B."/>
            <person name="Marsh M.E."/>
            <person name="Mackinder L."/>
            <person name="Mock T."/>
            <person name="Mueller-Roeber B."/>
            <person name="Pagarete A."/>
            <person name="Parker M."/>
            <person name="Probert I."/>
            <person name="Quesneville H."/>
            <person name="Raines C."/>
            <person name="Rensing S.A."/>
            <person name="Riano-Pachon D.M."/>
            <person name="Richier S."/>
            <person name="Rokitta S."/>
            <person name="Shiraiwa Y."/>
            <person name="Soanes D.M."/>
            <person name="van der Giezen M."/>
            <person name="Wahlund T.M."/>
            <person name="Williams B."/>
            <person name="Wilson W."/>
            <person name="Wolfe G."/>
            <person name="Wurch L.L."/>
        </authorList>
    </citation>
    <scope>NUCLEOTIDE SEQUENCE</scope>
</reference>
<name>A0A0D3IY90_EMIH1</name>
<protein>
    <submittedName>
        <fullName evidence="1">Uncharacterized protein</fullName>
    </submittedName>
</protein>
<evidence type="ECO:0000313" key="2">
    <source>
        <dbReference type="Proteomes" id="UP000013827"/>
    </source>
</evidence>
<evidence type="ECO:0000313" key="1">
    <source>
        <dbReference type="EnsemblProtists" id="EOD16225"/>
    </source>
</evidence>
<dbReference type="PaxDb" id="2903-EOD16225"/>
<dbReference type="HOGENOM" id="CLU_1035999_0_0_1"/>